<dbReference type="Gene3D" id="3.40.50.150">
    <property type="entry name" value="Vaccinia Virus protein VP39"/>
    <property type="match status" value="1"/>
</dbReference>
<keyword evidence="1" id="KW-0808">Transferase</keyword>
<dbReference type="RefSeq" id="WP_011132022.1">
    <property type="nucleotide sequence ID" value="NC_005072.1"/>
</dbReference>
<proteinExistence type="predicted"/>
<dbReference type="REBASE" id="20254">
    <property type="entry name" value="M.PmaCCORF386P"/>
</dbReference>
<dbReference type="SUPFAM" id="SSF53335">
    <property type="entry name" value="S-adenosyl-L-methionine-dependent methyltransferases"/>
    <property type="match status" value="1"/>
</dbReference>
<name>Q7V2T0_PROMP</name>
<sequence length="214" mass="24770">MIKNIKTKIEKYGEVFTSSNEVNGMLDIVDEETRRLDSTFLEPACGDGNFLIEVLDRKLKSISLLNKSIKLNYQIDIFLAVSSLYGIDIQKENVSKCQLRLFKKIKKFYENKYKEDTDFFGVIKFLLSKNITWGDALTLKLPSSDTPIIFSKWSLISKYKVKRLDYSFKSIINNEELNALPLFSDLGELAFIPEPIAEFDLIHFLKINKNEKET</sequence>
<dbReference type="eggNOG" id="COG1002">
    <property type="taxonomic scope" value="Bacteria"/>
</dbReference>
<dbReference type="AlphaFoldDB" id="Q7V2T0"/>
<keyword evidence="1" id="KW-0489">Methyltransferase</keyword>
<accession>Q7V2T0</accession>
<dbReference type="STRING" id="59919.PMM0386"/>
<dbReference type="EMBL" id="BX548174">
    <property type="protein sequence ID" value="CAE18845.1"/>
    <property type="molecule type" value="Genomic_DNA"/>
</dbReference>
<dbReference type="KEGG" id="pmm:PMM0386"/>
<dbReference type="HOGENOM" id="CLU_077121_1_0_3"/>
<gene>
    <name evidence="1" type="ordered locus">PMM0386</name>
</gene>
<dbReference type="Proteomes" id="UP000001026">
    <property type="component" value="Chromosome"/>
</dbReference>
<organism evidence="1 2">
    <name type="scientific">Prochlorococcus marinus subsp. pastoris (strain CCMP1986 / NIES-2087 / MED4)</name>
    <dbReference type="NCBI Taxonomy" id="59919"/>
    <lineage>
        <taxon>Bacteria</taxon>
        <taxon>Bacillati</taxon>
        <taxon>Cyanobacteriota</taxon>
        <taxon>Cyanophyceae</taxon>
        <taxon>Synechococcales</taxon>
        <taxon>Prochlorococcaceae</taxon>
        <taxon>Prochlorococcus</taxon>
    </lineage>
</organism>
<dbReference type="OrthoDB" id="32195at2"/>
<evidence type="ECO:0000313" key="2">
    <source>
        <dbReference type="Proteomes" id="UP000001026"/>
    </source>
</evidence>
<evidence type="ECO:0000313" key="1">
    <source>
        <dbReference type="EMBL" id="CAE18845.1"/>
    </source>
</evidence>
<dbReference type="GO" id="GO:0032259">
    <property type="term" value="P:methylation"/>
    <property type="evidence" value="ECO:0007669"/>
    <property type="project" value="UniProtKB-KW"/>
</dbReference>
<protein>
    <submittedName>
        <fullName evidence="1">Possible uncharacterized DNA methylase</fullName>
    </submittedName>
</protein>
<dbReference type="InterPro" id="IPR029063">
    <property type="entry name" value="SAM-dependent_MTases_sf"/>
</dbReference>
<reference evidence="1 2" key="1">
    <citation type="journal article" date="2003" name="Nature">
        <title>Genome divergence in two Prochlorococcus ecotypes reflects oceanic niche differentiation.</title>
        <authorList>
            <person name="Rocap G."/>
            <person name="Larimer F.W."/>
            <person name="Lamerdin J.E."/>
            <person name="Malfatti S."/>
            <person name="Chain P."/>
            <person name="Ahlgren N.A."/>
            <person name="Arellano A."/>
            <person name="Coleman M."/>
            <person name="Hauser L."/>
            <person name="Hess W.R."/>
            <person name="Johnson Z.I."/>
            <person name="Land M.L."/>
            <person name="Lindell D."/>
            <person name="Post A.F."/>
            <person name="Regala W."/>
            <person name="Shah M."/>
            <person name="Shaw S.L."/>
            <person name="Steglich C."/>
            <person name="Sullivan M.B."/>
            <person name="Ting C.S."/>
            <person name="Tolonen A."/>
            <person name="Webb E.A."/>
            <person name="Zinser E.R."/>
            <person name="Chisholm S.W."/>
        </authorList>
    </citation>
    <scope>NUCLEOTIDE SEQUENCE [LARGE SCALE GENOMIC DNA]</scope>
    <source>
        <strain evidence="2">CCMP1986 / NIES-2087 / MED4</strain>
    </source>
</reference>
<dbReference type="GO" id="GO:0008168">
    <property type="term" value="F:methyltransferase activity"/>
    <property type="evidence" value="ECO:0007669"/>
    <property type="project" value="UniProtKB-KW"/>
</dbReference>